<proteinExistence type="inferred from homology"/>
<comment type="subcellular location">
    <subcellularLocation>
        <location evidence="6">Cytoplasm</location>
    </subcellularLocation>
</comment>
<organism evidence="9 10">
    <name type="scientific">Aureimonas altamirensis</name>
    <dbReference type="NCBI Taxonomy" id="370622"/>
    <lineage>
        <taxon>Bacteria</taxon>
        <taxon>Pseudomonadati</taxon>
        <taxon>Pseudomonadota</taxon>
        <taxon>Alphaproteobacteria</taxon>
        <taxon>Hyphomicrobiales</taxon>
        <taxon>Aurantimonadaceae</taxon>
        <taxon>Aureimonas</taxon>
    </lineage>
</organism>
<dbReference type="EC" id="1.2.1.38" evidence="6"/>
<dbReference type="CDD" id="cd17896">
    <property type="entry name" value="AGPR_2_N"/>
    <property type="match status" value="1"/>
</dbReference>
<dbReference type="Gene3D" id="3.30.360.10">
    <property type="entry name" value="Dihydrodipicolinate Reductase, domain 2"/>
    <property type="match status" value="1"/>
</dbReference>
<evidence type="ECO:0000256" key="3">
    <source>
        <dbReference type="ARBA" id="ARBA00022605"/>
    </source>
</evidence>
<dbReference type="RefSeq" id="WP_039196075.1">
    <property type="nucleotide sequence ID" value="NZ_JRFJ01000009.1"/>
</dbReference>
<name>A0A0B1Q2H6_9HYPH</name>
<dbReference type="Proteomes" id="UP000030826">
    <property type="component" value="Unassembled WGS sequence"/>
</dbReference>
<dbReference type="EMBL" id="JRFJ01000009">
    <property type="protein sequence ID" value="KHJ53010.1"/>
    <property type="molecule type" value="Genomic_DNA"/>
</dbReference>
<gene>
    <name evidence="6" type="primary">argC</name>
    <name evidence="9" type="ORF">LA66_20090</name>
</gene>
<reference evidence="9 10" key="1">
    <citation type="submission" date="2014-09" db="EMBL/GenBank/DDBJ databases">
        <title>Isolation and characterization of Aurantimonas altamirensis ON-56566 from clinical sample following a dog bite.</title>
        <authorList>
            <person name="Eshaghi A."/>
            <person name="Li A."/>
            <person name="Shahinas D."/>
            <person name="Bahn P."/>
            <person name="Kus J.V."/>
            <person name="Patel S.N."/>
        </authorList>
    </citation>
    <scope>NUCLEOTIDE SEQUENCE [LARGE SCALE GENOMIC DNA]</scope>
    <source>
        <strain evidence="9 10">ON-56566</strain>
    </source>
</reference>
<comment type="pathway">
    <text evidence="6">Amino-acid biosynthesis; L-arginine biosynthesis; N(2)-acetyl-L-ornithine from L-glutamate: step 3/4.</text>
</comment>
<dbReference type="AlphaFoldDB" id="A0A0B1Q2H6"/>
<evidence type="ECO:0000313" key="10">
    <source>
        <dbReference type="Proteomes" id="UP000030826"/>
    </source>
</evidence>
<dbReference type="Pfam" id="PF01118">
    <property type="entry name" value="Semialdhyde_dh"/>
    <property type="match status" value="1"/>
</dbReference>
<keyword evidence="5 6" id="KW-0560">Oxidoreductase</keyword>
<feature type="domain" description="Semialdehyde dehydrogenase NAD-binding" evidence="8">
    <location>
        <begin position="4"/>
        <end position="106"/>
    </location>
</feature>
<dbReference type="CDD" id="cd23935">
    <property type="entry name" value="AGPR_2_C"/>
    <property type="match status" value="1"/>
</dbReference>
<dbReference type="InterPro" id="IPR023013">
    <property type="entry name" value="AGPR_AS"/>
</dbReference>
<comment type="similarity">
    <text evidence="6">Belongs to the NAGSA dehydrogenase family. Type 2 subfamily.</text>
</comment>
<dbReference type="STRING" id="370622.LA66_20090"/>
<dbReference type="Pfam" id="PF22698">
    <property type="entry name" value="Semialdhyde_dhC_1"/>
    <property type="match status" value="1"/>
</dbReference>
<dbReference type="SUPFAM" id="SSF51735">
    <property type="entry name" value="NAD(P)-binding Rossmann-fold domains"/>
    <property type="match status" value="1"/>
</dbReference>
<dbReference type="InterPro" id="IPR058924">
    <property type="entry name" value="AGPR_dimerisation_dom"/>
</dbReference>
<feature type="active site" evidence="6 7">
    <location>
        <position position="117"/>
    </location>
</feature>
<comment type="catalytic activity">
    <reaction evidence="6">
        <text>N-acetyl-L-glutamate 5-semialdehyde + phosphate + NADP(+) = N-acetyl-L-glutamyl 5-phosphate + NADPH + H(+)</text>
        <dbReference type="Rhea" id="RHEA:21588"/>
        <dbReference type="ChEBI" id="CHEBI:15378"/>
        <dbReference type="ChEBI" id="CHEBI:29123"/>
        <dbReference type="ChEBI" id="CHEBI:43474"/>
        <dbReference type="ChEBI" id="CHEBI:57783"/>
        <dbReference type="ChEBI" id="CHEBI:57936"/>
        <dbReference type="ChEBI" id="CHEBI:58349"/>
        <dbReference type="EC" id="1.2.1.38"/>
    </reaction>
</comment>
<dbReference type="PROSITE" id="PS01224">
    <property type="entry name" value="ARGC"/>
    <property type="match status" value="1"/>
</dbReference>
<protein>
    <recommendedName>
        <fullName evidence="6">N-acetyl-gamma-glutamyl-phosphate reductase</fullName>
        <shortName evidence="6">AGPR</shortName>
        <ecNumber evidence="6">1.2.1.38</ecNumber>
    </recommendedName>
    <alternativeName>
        <fullName evidence="6">N-acetyl-glutamate semialdehyde dehydrogenase</fullName>
        <shortName evidence="6">NAGSA dehydrogenase</shortName>
    </alternativeName>
</protein>
<keyword evidence="4 6" id="KW-0521">NADP</keyword>
<dbReference type="SUPFAM" id="SSF55347">
    <property type="entry name" value="Glyceraldehyde-3-phosphate dehydrogenase-like, C-terminal domain"/>
    <property type="match status" value="1"/>
</dbReference>
<dbReference type="NCBIfam" id="TIGR01851">
    <property type="entry name" value="argC_other"/>
    <property type="match status" value="1"/>
</dbReference>
<dbReference type="OrthoDB" id="9801289at2"/>
<dbReference type="InterPro" id="IPR010136">
    <property type="entry name" value="AGPR_type-2"/>
</dbReference>
<keyword evidence="1 6" id="KW-0963">Cytoplasm</keyword>
<dbReference type="UniPathway" id="UPA00068">
    <property type="reaction ID" value="UER00108"/>
</dbReference>
<sequence>MKPRIFIDGEHGTTGLQIRARLAGRDDIELTSIPEAERRNADLREEMLHAADIAILCLPDDASRDVVALLGGNSSTRLIDTSTAFRTAEGWVYGFAELEPEQAGRIREARFVANPGCYPTGAIALLRPLRDAGLLPADYPVSVNAVSGYTGGGKQMIAQMEDPTREDAITAPHFLYGLDLQHKHLPEMRTYGRLPRDPIFAPSVGRFAQGMLVQVPLHLAGVSPETIHAALAEHYEGQDIVTVASLTESADAKRLDPTELAGTDRMKLHVFASKDASRVNLVALLDNLGKGASGAAVQNMDLMLAA</sequence>
<dbReference type="HAMAP" id="MF_01110">
    <property type="entry name" value="ArgC_type2"/>
    <property type="match status" value="1"/>
</dbReference>
<comment type="function">
    <text evidence="6">Catalyzes the NADPH-dependent reduction of N-acetyl-5-glutamyl phosphate to yield N-acetyl-L-glutamate 5-semialdehyde.</text>
</comment>
<dbReference type="InterPro" id="IPR050085">
    <property type="entry name" value="AGPR"/>
</dbReference>
<keyword evidence="3 6" id="KW-0028">Amino-acid biosynthesis</keyword>
<dbReference type="InterPro" id="IPR036291">
    <property type="entry name" value="NAD(P)-bd_dom_sf"/>
</dbReference>
<evidence type="ECO:0000256" key="4">
    <source>
        <dbReference type="ARBA" id="ARBA00022857"/>
    </source>
</evidence>
<dbReference type="GO" id="GO:0051287">
    <property type="term" value="F:NAD binding"/>
    <property type="evidence" value="ECO:0007669"/>
    <property type="project" value="InterPro"/>
</dbReference>
<evidence type="ECO:0000256" key="2">
    <source>
        <dbReference type="ARBA" id="ARBA00022571"/>
    </source>
</evidence>
<evidence type="ECO:0000259" key="8">
    <source>
        <dbReference type="SMART" id="SM00859"/>
    </source>
</evidence>
<evidence type="ECO:0000256" key="6">
    <source>
        <dbReference type="HAMAP-Rule" id="MF_01110"/>
    </source>
</evidence>
<dbReference type="GO" id="GO:0003942">
    <property type="term" value="F:N-acetyl-gamma-glutamyl-phosphate reductase activity"/>
    <property type="evidence" value="ECO:0007669"/>
    <property type="project" value="UniProtKB-UniRule"/>
</dbReference>
<comment type="caution">
    <text evidence="9">The sequence shown here is derived from an EMBL/GenBank/DDBJ whole genome shotgun (WGS) entry which is preliminary data.</text>
</comment>
<evidence type="ECO:0000256" key="5">
    <source>
        <dbReference type="ARBA" id="ARBA00023002"/>
    </source>
</evidence>
<dbReference type="SMART" id="SM00859">
    <property type="entry name" value="Semialdhyde_dh"/>
    <property type="match status" value="1"/>
</dbReference>
<keyword evidence="2 6" id="KW-0055">Arginine biosynthesis</keyword>
<dbReference type="Gene3D" id="3.40.50.720">
    <property type="entry name" value="NAD(P)-binding Rossmann-like Domain"/>
    <property type="match status" value="1"/>
</dbReference>
<accession>A0A0B1Q2H6</accession>
<dbReference type="PANTHER" id="PTHR32338:SF10">
    <property type="entry name" value="N-ACETYL-GAMMA-GLUTAMYL-PHOSPHATE REDUCTASE, CHLOROPLASTIC-RELATED"/>
    <property type="match status" value="1"/>
</dbReference>
<evidence type="ECO:0000256" key="7">
    <source>
        <dbReference type="PROSITE-ProRule" id="PRU10010"/>
    </source>
</evidence>
<evidence type="ECO:0000256" key="1">
    <source>
        <dbReference type="ARBA" id="ARBA00022490"/>
    </source>
</evidence>
<evidence type="ECO:0000313" key="9">
    <source>
        <dbReference type="EMBL" id="KHJ53010.1"/>
    </source>
</evidence>
<dbReference type="PANTHER" id="PTHR32338">
    <property type="entry name" value="N-ACETYL-GAMMA-GLUTAMYL-PHOSPHATE REDUCTASE, CHLOROPLASTIC-RELATED-RELATED"/>
    <property type="match status" value="1"/>
</dbReference>
<dbReference type="GO" id="GO:0006526">
    <property type="term" value="P:L-arginine biosynthetic process"/>
    <property type="evidence" value="ECO:0007669"/>
    <property type="project" value="UniProtKB-UniRule"/>
</dbReference>
<dbReference type="GO" id="GO:0005737">
    <property type="term" value="C:cytoplasm"/>
    <property type="evidence" value="ECO:0007669"/>
    <property type="project" value="UniProtKB-SubCell"/>
</dbReference>
<dbReference type="InterPro" id="IPR000534">
    <property type="entry name" value="Semialdehyde_DH_NAD-bd"/>
</dbReference>